<reference evidence="2 3" key="1">
    <citation type="submission" date="2021-06" db="EMBL/GenBank/DDBJ databases">
        <title>Caerostris extrusa draft genome.</title>
        <authorList>
            <person name="Kono N."/>
            <person name="Arakawa K."/>
        </authorList>
    </citation>
    <scope>NUCLEOTIDE SEQUENCE [LARGE SCALE GENOMIC DNA]</scope>
</reference>
<proteinExistence type="predicted"/>
<evidence type="ECO:0000313" key="3">
    <source>
        <dbReference type="Proteomes" id="UP001054945"/>
    </source>
</evidence>
<dbReference type="AlphaFoldDB" id="A0AAV4XMS0"/>
<protein>
    <submittedName>
        <fullName evidence="2">Uncharacterized protein</fullName>
    </submittedName>
</protein>
<evidence type="ECO:0000256" key="1">
    <source>
        <dbReference type="SAM" id="MobiDB-lite"/>
    </source>
</evidence>
<organism evidence="2 3">
    <name type="scientific">Caerostris extrusa</name>
    <name type="common">Bark spider</name>
    <name type="synonym">Caerostris bankana</name>
    <dbReference type="NCBI Taxonomy" id="172846"/>
    <lineage>
        <taxon>Eukaryota</taxon>
        <taxon>Metazoa</taxon>
        <taxon>Ecdysozoa</taxon>
        <taxon>Arthropoda</taxon>
        <taxon>Chelicerata</taxon>
        <taxon>Arachnida</taxon>
        <taxon>Araneae</taxon>
        <taxon>Araneomorphae</taxon>
        <taxon>Entelegynae</taxon>
        <taxon>Araneoidea</taxon>
        <taxon>Araneidae</taxon>
        <taxon>Caerostris</taxon>
    </lineage>
</organism>
<name>A0AAV4XMS0_CAEEX</name>
<accession>A0AAV4XMS0</accession>
<dbReference type="EMBL" id="BPLR01018052">
    <property type="protein sequence ID" value="GIY96471.1"/>
    <property type="molecule type" value="Genomic_DNA"/>
</dbReference>
<evidence type="ECO:0000313" key="2">
    <source>
        <dbReference type="EMBL" id="GIY96471.1"/>
    </source>
</evidence>
<keyword evidence="3" id="KW-1185">Reference proteome</keyword>
<feature type="compositionally biased region" description="Basic and acidic residues" evidence="1">
    <location>
        <begin position="46"/>
        <end position="57"/>
    </location>
</feature>
<comment type="caution">
    <text evidence="2">The sequence shown here is derived from an EMBL/GenBank/DDBJ whole genome shotgun (WGS) entry which is preliminary data.</text>
</comment>
<gene>
    <name evidence="2" type="ORF">CEXT_14771</name>
</gene>
<feature type="region of interest" description="Disordered" evidence="1">
    <location>
        <begin position="44"/>
        <end position="78"/>
    </location>
</feature>
<sequence length="78" mass="9152">MGRKSDTSTHRFAFRSPASPVARVFITQRRMHVEEPEELLIGEMEDSLRGKKDESRMRGRKWTHPHGFQVASRRMDGR</sequence>
<dbReference type="Proteomes" id="UP001054945">
    <property type="component" value="Unassembled WGS sequence"/>
</dbReference>